<dbReference type="SUPFAM" id="SSF52058">
    <property type="entry name" value="L domain-like"/>
    <property type="match status" value="1"/>
</dbReference>
<keyword evidence="2" id="KW-0677">Repeat</keyword>
<dbReference type="InterPro" id="IPR003591">
    <property type="entry name" value="Leu-rich_rpt_typical-subtyp"/>
</dbReference>
<dbReference type="RefSeq" id="XP_004183842.1">
    <property type="nucleotide sequence ID" value="XM_004183794.1"/>
</dbReference>
<proteinExistence type="predicted"/>
<feature type="domain" description="Protein kinase" evidence="3">
    <location>
        <begin position="1583"/>
        <end position="1870"/>
    </location>
</feature>
<reference evidence="4 5" key="1">
    <citation type="submission" date="2012-10" db="EMBL/GenBank/DDBJ databases">
        <authorList>
            <person name="Zafar N."/>
            <person name="Inman J."/>
            <person name="Hall N."/>
            <person name="Lorenzi H."/>
            <person name="Caler E."/>
        </authorList>
    </citation>
    <scope>NUCLEOTIDE SEQUENCE [LARGE SCALE GENOMIC DNA]</scope>
    <source>
        <strain evidence="4 5">IP1</strain>
    </source>
</reference>
<dbReference type="VEuPathDB" id="AmoebaDB:EIN_169210"/>
<accession>A0A0A1TVQ3</accession>
<dbReference type="InterPro" id="IPR032675">
    <property type="entry name" value="LRR_dom_sf"/>
</dbReference>
<dbReference type="InterPro" id="IPR000719">
    <property type="entry name" value="Prot_kinase_dom"/>
</dbReference>
<dbReference type="OMA" id="INLHNDK"/>
<dbReference type="SMART" id="SM00220">
    <property type="entry name" value="S_TKc"/>
    <property type="match status" value="1"/>
</dbReference>
<keyword evidence="4" id="KW-0418">Kinase</keyword>
<dbReference type="PROSITE" id="PS00108">
    <property type="entry name" value="PROTEIN_KINASE_ST"/>
    <property type="match status" value="1"/>
</dbReference>
<protein>
    <submittedName>
        <fullName evidence="4">Serine-threonine protein kinase, putative</fullName>
    </submittedName>
</protein>
<dbReference type="GO" id="GO:0004672">
    <property type="term" value="F:protein kinase activity"/>
    <property type="evidence" value="ECO:0007669"/>
    <property type="project" value="InterPro"/>
</dbReference>
<sequence>MAEPSQQPSPSPRRQTSGYFLINPLSTSSNKDKQFNSFYCEIDDMTTRDLNMEGVPLCLVEILKYIEKSVRANPTLFKDKPIGAFPCIQLLTPNKTILSMTLRHINEHETSKSLQRLGVSKKDAKKIKLFSLEHDYSSFFMKLNANANFLNAHFSQMKRMIDAFNVIPSTRDLENVRTAFILLKLFFLFLPTPILPPEFLKKLSKMYKANPMDLVGNRQTIRSAIGERREKIVNKTINFLIELSLITAMEKQEIDEMVSCFVKAMACTDNQISTNVIDSLLVLWKADCSNDSNILNHLEGEVVLRKYERAECLKYMCVDGSLWGSREKNEDVVSGILFITTFRIIFCPFDEVQVNKFVSEISVINIAAVKVYGDKTITGAQNNIFYLRVVGKNLVCTTFKVFECIKDDFVQLLSKLQQDYIVDLVPTLEKDAIERDAKRMNITQKCFNWYTPPLPLYGIAERPIVVSFKSPSGSLLLRFGTVRECSVSNGVTNKTPTVKVENLNQFACRTVEPIGEMERCFSRMQILVGRHTTDTSNDEFDEKVMMISRCVDGFVSLSIILVKQLNEKKDVLLVPRDLNSEDNVVAFEVLAEVISDPFYRTLEGLIVILKKQSMAESEIVLVLLIVAIDAVMKQNFSKFQYNEELLLLLFDNLFQRNDVSSLEGVISTISKNKSLYMNTLYNTQSQNDTTPLTWRHINGMNCYCFQRWRVLMEKNSKFDMKISKCDTKTTELFNKEQNIVRIPQHLINLQHLALIDLSGNELSEFPKEICQLPHLRSLNLSSNKIGVVTEEVSRLTTLQNLNLRNNLIISLPSFIQVPLLFFDISYNPIADVNKGITPIFRLNPSLEVFIGEDLKRFPNELSKMSELVSLDISNTIFNIDEFIANPPIKLTELKLRNCGLKCIPNNLWNLKLKKLDVRDNAILKIDYEFFSMTTLEEVDFRGNGIKRKSVLFKKLFNLKKAFIDSTAKAERILDQHRVIEAVTDIDKVVITGDDFRSEVFNILQKKMKEYGRVVETNGSFYFSPSIKRKKIDSYGEKVEFCIGKIKAIEEKMWENRRKLYVVCRNSCGKTSERVLSALMSVGVTKGVVIVIESDLSVKDLGKYGVLNTKYIQVSNKEKKYSELASYLNNEIKLRSEKSEDGCDLVVNELGIVGVTQFNMTEPQFSEFISLLNLPINQSLVISKWLQENGYIISLPESRDCFIPTSSNATDKRILVDLTFFEAVKDAIFKGELLRGFCDGRLFDRLHIKASSKPFLLEMMSYYGICFSLSYKCAKSFGLTKQFEEVYTLVSTDRQKTPKRVTKGLLADVKDLTSFVSTKEIKFVKEDLLKTKSVENLPVSAVEIERRNVTQITLSDESVLVYPYLNLDDDEVGEKREISRRLTTEFSQSVLCRCESKKLLENPYVPKGWPLYHKKNEVEVGRVYLLQTHTTKLVSCINCFTSLKYEVVHQWKQGVVCTCRDGALLVYLLVRSDLDEKRVYVRVRYLLTSDSVCFHGCSVLEETCVMIESLLEMNKVKYEMSVLCPQCLVHGLIHLIDMKQLKASVKELNVYLVCGECRVNLVISVFEFFVSAFRFDKLTNISDFQYIKGIATGSNSVISLYEVIHDTIGLQIGEKVIIKTSQMDFSSSQMDDSQTAEGMFTNYMQEFFREMKFIRAPHNIHVASIYGYSVKPLCIVMEYFNGGNLFNALHDNKGIAFDWKMRLKIATDVAKGLGVIHKMGYIHRDVKSPNVVLRTDSQGTIESCAVIDFGMSVKIIKQKSEKEKETTEDKEGPTDEVECPYWLAPEVISEHRTTPKVDVYSYGIVLWELVTNKVPFSECKFFTEVKEKIVSGLRPSFDEKTELKELIKRCWDQNDLIRPDFDEVLKYLEELSLSKQSSKPSKISKMF</sequence>
<dbReference type="InterPro" id="IPR050167">
    <property type="entry name" value="Ser_Thr_protein_kinase"/>
</dbReference>
<dbReference type="InterPro" id="IPR029021">
    <property type="entry name" value="Prot-tyrosine_phosphatase-like"/>
</dbReference>
<name>A0A0A1TVQ3_ENTIV</name>
<dbReference type="InterPro" id="IPR001245">
    <property type="entry name" value="Ser-Thr/Tyr_kinase_cat_dom"/>
</dbReference>
<dbReference type="PROSITE" id="PS51450">
    <property type="entry name" value="LRR"/>
    <property type="match status" value="1"/>
</dbReference>
<keyword evidence="5" id="KW-1185">Reference proteome</keyword>
<dbReference type="Pfam" id="PF13855">
    <property type="entry name" value="LRR_8"/>
    <property type="match status" value="1"/>
</dbReference>
<dbReference type="GO" id="GO:0005524">
    <property type="term" value="F:ATP binding"/>
    <property type="evidence" value="ECO:0007669"/>
    <property type="project" value="InterPro"/>
</dbReference>
<dbReference type="GeneID" id="14883439"/>
<dbReference type="Proteomes" id="UP000014680">
    <property type="component" value="Unassembled WGS sequence"/>
</dbReference>
<gene>
    <name evidence="4" type="ORF">EIN_169210</name>
</gene>
<evidence type="ECO:0000256" key="1">
    <source>
        <dbReference type="ARBA" id="ARBA00022614"/>
    </source>
</evidence>
<keyword evidence="4" id="KW-0808">Transferase</keyword>
<dbReference type="Gene3D" id="3.80.10.10">
    <property type="entry name" value="Ribonuclease Inhibitor"/>
    <property type="match status" value="2"/>
</dbReference>
<dbReference type="KEGG" id="eiv:EIN_169210"/>
<evidence type="ECO:0000259" key="3">
    <source>
        <dbReference type="PROSITE" id="PS50011"/>
    </source>
</evidence>
<dbReference type="Gene3D" id="1.10.510.10">
    <property type="entry name" value="Transferase(Phosphotransferase) domain 1"/>
    <property type="match status" value="1"/>
</dbReference>
<organism evidence="4 5">
    <name type="scientific">Entamoeba invadens IP1</name>
    <dbReference type="NCBI Taxonomy" id="370355"/>
    <lineage>
        <taxon>Eukaryota</taxon>
        <taxon>Amoebozoa</taxon>
        <taxon>Evosea</taxon>
        <taxon>Archamoebae</taxon>
        <taxon>Mastigamoebida</taxon>
        <taxon>Entamoebidae</taxon>
        <taxon>Entamoeba</taxon>
    </lineage>
</organism>
<evidence type="ECO:0000313" key="4">
    <source>
        <dbReference type="EMBL" id="ELP84496.1"/>
    </source>
</evidence>
<evidence type="ECO:0000256" key="2">
    <source>
        <dbReference type="ARBA" id="ARBA00022737"/>
    </source>
</evidence>
<evidence type="ECO:0000313" key="5">
    <source>
        <dbReference type="Proteomes" id="UP000014680"/>
    </source>
</evidence>
<dbReference type="Pfam" id="PF07714">
    <property type="entry name" value="PK_Tyr_Ser-Thr"/>
    <property type="match status" value="1"/>
</dbReference>
<dbReference type="SMART" id="SM00369">
    <property type="entry name" value="LRR_TYP"/>
    <property type="match status" value="3"/>
</dbReference>
<dbReference type="InterPro" id="IPR001611">
    <property type="entry name" value="Leu-rich_rpt"/>
</dbReference>
<dbReference type="SUPFAM" id="SSF56112">
    <property type="entry name" value="Protein kinase-like (PK-like)"/>
    <property type="match status" value="1"/>
</dbReference>
<dbReference type="PANTHER" id="PTHR23257">
    <property type="entry name" value="SERINE-THREONINE PROTEIN KINASE"/>
    <property type="match status" value="1"/>
</dbReference>
<dbReference type="EMBL" id="KB207112">
    <property type="protein sequence ID" value="ELP84496.1"/>
    <property type="molecule type" value="Genomic_DNA"/>
</dbReference>
<dbReference type="SUPFAM" id="SSF52799">
    <property type="entry name" value="(Phosphotyrosine protein) phosphatases II"/>
    <property type="match status" value="1"/>
</dbReference>
<dbReference type="PROSITE" id="PS50011">
    <property type="entry name" value="PROTEIN_KINASE_DOM"/>
    <property type="match status" value="1"/>
</dbReference>
<dbReference type="InterPro" id="IPR008271">
    <property type="entry name" value="Ser/Thr_kinase_AS"/>
</dbReference>
<keyword evidence="1" id="KW-0433">Leucine-rich repeat</keyword>
<dbReference type="OrthoDB" id="4062651at2759"/>
<dbReference type="InterPro" id="IPR011009">
    <property type="entry name" value="Kinase-like_dom_sf"/>
</dbReference>